<dbReference type="GO" id="GO:0030313">
    <property type="term" value="C:cell envelope"/>
    <property type="evidence" value="ECO:0007669"/>
    <property type="project" value="UniProtKB-SubCell"/>
</dbReference>
<dbReference type="PANTHER" id="PTHR46847:SF1">
    <property type="entry name" value="D-ALLOSE-BINDING PERIPLASMIC PROTEIN-RELATED"/>
    <property type="match status" value="1"/>
</dbReference>
<dbReference type="SUPFAM" id="SSF53822">
    <property type="entry name" value="Periplasmic binding protein-like I"/>
    <property type="match status" value="1"/>
</dbReference>
<dbReference type="PROSITE" id="PS51257">
    <property type="entry name" value="PROKAR_LIPOPROTEIN"/>
    <property type="match status" value="1"/>
</dbReference>
<comment type="caution">
    <text evidence="6">The sequence shown here is derived from an EMBL/GenBank/DDBJ whole genome shotgun (WGS) entry which is preliminary data.</text>
</comment>
<feature type="signal peptide" evidence="4">
    <location>
        <begin position="1"/>
        <end position="23"/>
    </location>
</feature>
<dbReference type="Proteomes" id="UP000441585">
    <property type="component" value="Unassembled WGS sequence"/>
</dbReference>
<dbReference type="Gene3D" id="3.40.50.2300">
    <property type="match status" value="2"/>
</dbReference>
<gene>
    <name evidence="6" type="ORF">GJU41_21190</name>
</gene>
<sequence>MVKNRRKKGIALLIFAAFTLLIAGCGAVSSAGDSEANSKADDKRLKIGFQASGLETEYIAKLAESIEKAAEEMDVELTIMDGNYDLANNISQLETLKSQQVDAIVVNALDTEALNSTVNSIVDSGIPVIGVTASLTAEKLTSYVGSPDVVGGEMAAKEVVKALGGKGNVVIFEGPIGISAQIDRREGIYKVLDDNPDIKVISERTANWSRSEAMNLMENWIQKHGDDINGVIAQNDEMALGALNALKAKKMDIPVVGIDGIADAQTAVKNGEMVATIFQNAEEQGKKALEVAVKAASGEEVEKIYDVPFELIK</sequence>
<dbReference type="Pfam" id="PF13407">
    <property type="entry name" value="Peripla_BP_4"/>
    <property type="match status" value="1"/>
</dbReference>
<evidence type="ECO:0000256" key="3">
    <source>
        <dbReference type="ARBA" id="ARBA00022729"/>
    </source>
</evidence>
<evidence type="ECO:0000313" key="7">
    <source>
        <dbReference type="Proteomes" id="UP000441585"/>
    </source>
</evidence>
<accession>A0A6I2MH73</accession>
<proteinExistence type="inferred from homology"/>
<evidence type="ECO:0000256" key="4">
    <source>
        <dbReference type="SAM" id="SignalP"/>
    </source>
</evidence>
<dbReference type="EMBL" id="WKKF01000012">
    <property type="protein sequence ID" value="MRX56477.1"/>
    <property type="molecule type" value="Genomic_DNA"/>
</dbReference>
<name>A0A6I2MH73_9BACI</name>
<dbReference type="InterPro" id="IPR028082">
    <property type="entry name" value="Peripla_BP_I"/>
</dbReference>
<dbReference type="CDD" id="cd06313">
    <property type="entry name" value="PBP1_ABC_ThpA_XypA"/>
    <property type="match status" value="1"/>
</dbReference>
<dbReference type="InterPro" id="IPR025997">
    <property type="entry name" value="SBP_2_dom"/>
</dbReference>
<evidence type="ECO:0000259" key="5">
    <source>
        <dbReference type="Pfam" id="PF13407"/>
    </source>
</evidence>
<keyword evidence="3 4" id="KW-0732">Signal</keyword>
<feature type="chain" id="PRO_5038809079" evidence="4">
    <location>
        <begin position="24"/>
        <end position="313"/>
    </location>
</feature>
<evidence type="ECO:0000256" key="1">
    <source>
        <dbReference type="ARBA" id="ARBA00004196"/>
    </source>
</evidence>
<protein>
    <submittedName>
        <fullName evidence="6">Substrate-binding domain-containing protein</fullName>
    </submittedName>
</protein>
<evidence type="ECO:0000256" key="2">
    <source>
        <dbReference type="ARBA" id="ARBA00007639"/>
    </source>
</evidence>
<dbReference type="PANTHER" id="PTHR46847">
    <property type="entry name" value="D-ALLOSE-BINDING PERIPLASMIC PROTEIN-RELATED"/>
    <property type="match status" value="1"/>
</dbReference>
<feature type="domain" description="Periplasmic binding protein" evidence="5">
    <location>
        <begin position="48"/>
        <end position="300"/>
    </location>
</feature>
<reference evidence="6 7" key="1">
    <citation type="submission" date="2019-11" db="EMBL/GenBank/DDBJ databases">
        <title>Bacillus idriensis genome.</title>
        <authorList>
            <person name="Konopka E.N."/>
            <person name="Newman J.D."/>
        </authorList>
    </citation>
    <scope>NUCLEOTIDE SEQUENCE [LARGE SCALE GENOMIC DNA]</scope>
    <source>
        <strain evidence="6 7">DSM 19097</strain>
    </source>
</reference>
<dbReference type="AlphaFoldDB" id="A0A6I2MH73"/>
<evidence type="ECO:0000313" key="6">
    <source>
        <dbReference type="EMBL" id="MRX56477.1"/>
    </source>
</evidence>
<comment type="similarity">
    <text evidence="2">Belongs to the bacterial solute-binding protein 2 family.</text>
</comment>
<organism evidence="6 7">
    <name type="scientific">Metabacillus idriensis</name>
    <dbReference type="NCBI Taxonomy" id="324768"/>
    <lineage>
        <taxon>Bacteria</taxon>
        <taxon>Bacillati</taxon>
        <taxon>Bacillota</taxon>
        <taxon>Bacilli</taxon>
        <taxon>Bacillales</taxon>
        <taxon>Bacillaceae</taxon>
        <taxon>Metabacillus</taxon>
    </lineage>
</organism>
<keyword evidence="7" id="KW-1185">Reference proteome</keyword>
<dbReference type="GO" id="GO:0030246">
    <property type="term" value="F:carbohydrate binding"/>
    <property type="evidence" value="ECO:0007669"/>
    <property type="project" value="UniProtKB-ARBA"/>
</dbReference>
<comment type="subcellular location">
    <subcellularLocation>
        <location evidence="1">Cell envelope</location>
    </subcellularLocation>
</comment>